<dbReference type="GO" id="GO:0006355">
    <property type="term" value="P:regulation of DNA-templated transcription"/>
    <property type="evidence" value="ECO:0007669"/>
    <property type="project" value="InterPro"/>
</dbReference>
<feature type="region of interest" description="Disordered" evidence="3">
    <location>
        <begin position="154"/>
        <end position="177"/>
    </location>
</feature>
<dbReference type="InterPro" id="IPR044660">
    <property type="entry name" value="IBH1-like"/>
</dbReference>
<name>A0A6P5ZPA2_DURZI</name>
<dbReference type="AlphaFoldDB" id="A0A6P5ZPA2"/>
<dbReference type="InterPro" id="IPR059002">
    <property type="entry name" value="IBH1_N"/>
</dbReference>
<accession>A0A6P5ZPA2</accession>
<keyword evidence="2" id="KW-0804">Transcription</keyword>
<gene>
    <name evidence="6" type="primary">LOC111302635</name>
</gene>
<reference evidence="6" key="1">
    <citation type="submission" date="2025-08" db="UniProtKB">
        <authorList>
            <consortium name="RefSeq"/>
        </authorList>
    </citation>
    <scope>IDENTIFICATION</scope>
    <source>
        <tissue evidence="6">Fruit stalk</tissue>
    </source>
</reference>
<dbReference type="OrthoDB" id="658598at2759"/>
<evidence type="ECO:0000256" key="1">
    <source>
        <dbReference type="ARBA" id="ARBA00023015"/>
    </source>
</evidence>
<dbReference type="GeneID" id="111302635"/>
<evidence type="ECO:0000313" key="6">
    <source>
        <dbReference type="RefSeq" id="XP_022754191.1"/>
    </source>
</evidence>
<feature type="domain" description="IBH1-like N-terminal" evidence="4">
    <location>
        <begin position="21"/>
        <end position="86"/>
    </location>
</feature>
<dbReference type="PANTHER" id="PTHR33124">
    <property type="entry name" value="TRANSCRIPTION FACTOR IBH1-LIKE 1"/>
    <property type="match status" value="1"/>
</dbReference>
<dbReference type="KEGG" id="dzi:111302635"/>
<dbReference type="Pfam" id="PF26576">
    <property type="entry name" value="IBH1_N"/>
    <property type="match status" value="1"/>
</dbReference>
<dbReference type="Proteomes" id="UP000515121">
    <property type="component" value="Unplaced"/>
</dbReference>
<sequence>MEGHMNKRRRVYSVEPRKIRQASFARKYVNYLVPALTKISKEISSSDQCIDHEIEKIVRYEVDMALALSAEGFAWSHALKNQLQLNVNNVGRFQSSLTHDQLLASFKISSSSTCSPNRAENEVDDNQNAMLLKKISSNSISNLNHECATKKSKRAKRAEMEMGTATEEGMESEEEEESKRRLTYVKNLLPGGNELMDDDEILLIELGSYISCLELQVNILRSMCCVCSVLIWFTLELQVIDIILAKCQLYDQVLDRKIMSSDKTLVIKCHPEVLPET</sequence>
<keyword evidence="1" id="KW-0805">Transcription regulation</keyword>
<keyword evidence="5" id="KW-1185">Reference proteome</keyword>
<proteinExistence type="predicted"/>
<evidence type="ECO:0000313" key="5">
    <source>
        <dbReference type="Proteomes" id="UP000515121"/>
    </source>
</evidence>
<organism evidence="5 6">
    <name type="scientific">Durio zibethinus</name>
    <name type="common">Durian</name>
    <dbReference type="NCBI Taxonomy" id="66656"/>
    <lineage>
        <taxon>Eukaryota</taxon>
        <taxon>Viridiplantae</taxon>
        <taxon>Streptophyta</taxon>
        <taxon>Embryophyta</taxon>
        <taxon>Tracheophyta</taxon>
        <taxon>Spermatophyta</taxon>
        <taxon>Magnoliopsida</taxon>
        <taxon>eudicotyledons</taxon>
        <taxon>Gunneridae</taxon>
        <taxon>Pentapetalae</taxon>
        <taxon>rosids</taxon>
        <taxon>malvids</taxon>
        <taxon>Malvales</taxon>
        <taxon>Malvaceae</taxon>
        <taxon>Helicteroideae</taxon>
        <taxon>Durio</taxon>
    </lineage>
</organism>
<dbReference type="PANTHER" id="PTHR33124:SF42">
    <property type="entry name" value="TRANSCRIPTION FACTOR BHLH146"/>
    <property type="match status" value="1"/>
</dbReference>
<evidence type="ECO:0000256" key="3">
    <source>
        <dbReference type="SAM" id="MobiDB-lite"/>
    </source>
</evidence>
<dbReference type="RefSeq" id="XP_022754191.1">
    <property type="nucleotide sequence ID" value="XM_022898456.1"/>
</dbReference>
<protein>
    <submittedName>
        <fullName evidence="6">Transcription factor bHLH146</fullName>
    </submittedName>
</protein>
<evidence type="ECO:0000259" key="4">
    <source>
        <dbReference type="Pfam" id="PF26576"/>
    </source>
</evidence>
<evidence type="ECO:0000256" key="2">
    <source>
        <dbReference type="ARBA" id="ARBA00023163"/>
    </source>
</evidence>